<dbReference type="InterPro" id="IPR036366">
    <property type="entry name" value="PGBDSf"/>
</dbReference>
<proteinExistence type="predicted"/>
<dbReference type="RefSeq" id="WP_191090960.1">
    <property type="nucleotide sequence ID" value="NZ_CP014989.1"/>
</dbReference>
<dbReference type="Pfam" id="PF01471">
    <property type="entry name" value="PG_binding_1"/>
    <property type="match status" value="2"/>
</dbReference>
<feature type="domain" description="Peptidoglycan binding-like" evidence="1">
    <location>
        <begin position="189"/>
        <end position="228"/>
    </location>
</feature>
<evidence type="ECO:0000313" key="2">
    <source>
        <dbReference type="EMBL" id="ANS78756.1"/>
    </source>
</evidence>
<evidence type="ECO:0000259" key="1">
    <source>
        <dbReference type="Pfam" id="PF01471"/>
    </source>
</evidence>
<name>A0A1B1NBF1_9MICO</name>
<dbReference type="InterPro" id="IPR036365">
    <property type="entry name" value="PGBD-like_sf"/>
</dbReference>
<accession>A0A1B1NBF1</accession>
<feature type="domain" description="Peptidoglycan binding-like" evidence="1">
    <location>
        <begin position="48"/>
        <end position="89"/>
    </location>
</feature>
<reference evidence="2 3" key="1">
    <citation type="submission" date="2016-03" db="EMBL/GenBank/DDBJ databases">
        <title>Shallow-sea hydrothermal system.</title>
        <authorList>
            <person name="Tang K."/>
        </authorList>
    </citation>
    <scope>NUCLEOTIDE SEQUENCE [LARGE SCALE GENOMIC DNA]</scope>
    <source>
        <strain evidence="2 3">JLT9</strain>
    </source>
</reference>
<dbReference type="AlphaFoldDB" id="A0A1B1NBF1"/>
<gene>
    <name evidence="2" type="ORF">SGUI_1360</name>
</gene>
<dbReference type="KEGG" id="serj:SGUI_1360"/>
<sequence>MSAAQSDEGLPTTGDIDTATWIALVVPTGPGSTGEAVRGVQSFDPAAQIGVDPLAVDGSYGPDTVAAVREFQRRWGLTIDGLAGQETWSFFSTRRAGSHVWGMAKVGHTQDVNWRVRAVQHLLVHHGAALTVDGSYGPLTGEAMRQWQLTQRAQYISTTCGQLDWPALVETARLGDSGHHVRALQSLLPGLAEDGSFGPLTDAAVRDFQQMFAPPADGIVGPVTWHALTVPKGE</sequence>
<evidence type="ECO:0000313" key="3">
    <source>
        <dbReference type="Proteomes" id="UP000092482"/>
    </source>
</evidence>
<keyword evidence="3" id="KW-1185">Reference proteome</keyword>
<dbReference type="EMBL" id="CP014989">
    <property type="protein sequence ID" value="ANS78756.1"/>
    <property type="molecule type" value="Genomic_DNA"/>
</dbReference>
<protein>
    <recommendedName>
        <fullName evidence="1">Peptidoglycan binding-like domain-containing protein</fullName>
    </recommendedName>
</protein>
<dbReference type="Proteomes" id="UP000092482">
    <property type="component" value="Chromosome"/>
</dbReference>
<organism evidence="2 3">
    <name type="scientific">Serinicoccus hydrothermalis</name>
    <dbReference type="NCBI Taxonomy" id="1758689"/>
    <lineage>
        <taxon>Bacteria</taxon>
        <taxon>Bacillati</taxon>
        <taxon>Actinomycetota</taxon>
        <taxon>Actinomycetes</taxon>
        <taxon>Micrococcales</taxon>
        <taxon>Ornithinimicrobiaceae</taxon>
        <taxon>Serinicoccus</taxon>
    </lineage>
</organism>
<dbReference type="STRING" id="1758689.SGUI_1360"/>
<dbReference type="InterPro" id="IPR002477">
    <property type="entry name" value="Peptidoglycan-bd-like"/>
</dbReference>
<dbReference type="SUPFAM" id="SSF47090">
    <property type="entry name" value="PGBD-like"/>
    <property type="match status" value="2"/>
</dbReference>
<dbReference type="Gene3D" id="1.10.101.10">
    <property type="entry name" value="PGBD-like superfamily/PGBD"/>
    <property type="match status" value="3"/>
</dbReference>